<feature type="binding site" evidence="10">
    <location>
        <begin position="168"/>
        <end position="173"/>
    </location>
    <ligand>
        <name>a peptide</name>
        <dbReference type="ChEBI" id="CHEBI:60466"/>
    </ligand>
</feature>
<name>A0AAV7K961_9METZ</name>
<dbReference type="Gene3D" id="1.10.390.10">
    <property type="entry name" value="Neutral Protease Domain 2"/>
    <property type="match status" value="1"/>
</dbReference>
<evidence type="ECO:0000256" key="8">
    <source>
        <dbReference type="ARBA" id="ARBA00023049"/>
    </source>
</evidence>
<keyword evidence="3" id="KW-0963">Cytoplasm</keyword>
<feature type="binding site" evidence="10">
    <location>
        <begin position="29"/>
        <end position="31"/>
    </location>
    <ligand>
        <name>a peptide</name>
        <dbReference type="ChEBI" id="CHEBI:60466"/>
    </ligand>
</feature>
<evidence type="ECO:0000256" key="1">
    <source>
        <dbReference type="ARBA" id="ARBA00004496"/>
    </source>
</evidence>
<dbReference type="PANTHER" id="PTHR45726:SF3">
    <property type="entry name" value="LEUKOTRIENE A-4 HYDROLASE"/>
    <property type="match status" value="1"/>
</dbReference>
<reference evidence="14 15" key="1">
    <citation type="journal article" date="2023" name="BMC Biol.">
        <title>The compact genome of the sponge Oopsacas minuta (Hexactinellida) is lacking key metazoan core genes.</title>
        <authorList>
            <person name="Santini S."/>
            <person name="Schenkelaars Q."/>
            <person name="Jourda C."/>
            <person name="Duchesne M."/>
            <person name="Belahbib H."/>
            <person name="Rocher C."/>
            <person name="Selva M."/>
            <person name="Riesgo A."/>
            <person name="Vervoort M."/>
            <person name="Leys S.P."/>
            <person name="Kodjabachian L."/>
            <person name="Le Bivic A."/>
            <person name="Borchiellini C."/>
            <person name="Claverie J.M."/>
            <person name="Renard E."/>
        </authorList>
    </citation>
    <scope>NUCLEOTIDE SEQUENCE [LARGE SCALE GENOMIC DNA]</scope>
    <source>
        <strain evidence="14">SPO-2</strain>
    </source>
</reference>
<evidence type="ECO:0000256" key="5">
    <source>
        <dbReference type="ARBA" id="ARBA00022723"/>
    </source>
</evidence>
<evidence type="ECO:0000256" key="7">
    <source>
        <dbReference type="ARBA" id="ARBA00022833"/>
    </source>
</evidence>
<evidence type="ECO:0000256" key="11">
    <source>
        <dbReference type="PIRSR" id="PIRSR634015-3"/>
    </source>
</evidence>
<dbReference type="InterPro" id="IPR001930">
    <property type="entry name" value="Peptidase_M1"/>
</dbReference>
<evidence type="ECO:0000256" key="3">
    <source>
        <dbReference type="ARBA" id="ARBA00022490"/>
    </source>
</evidence>
<dbReference type="GO" id="GO:0043171">
    <property type="term" value="P:peptide catabolic process"/>
    <property type="evidence" value="ECO:0007669"/>
    <property type="project" value="TreeGrafter"/>
</dbReference>
<organism evidence="14 15">
    <name type="scientific">Oopsacas minuta</name>
    <dbReference type="NCBI Taxonomy" id="111878"/>
    <lineage>
        <taxon>Eukaryota</taxon>
        <taxon>Metazoa</taxon>
        <taxon>Porifera</taxon>
        <taxon>Hexactinellida</taxon>
        <taxon>Hexasterophora</taxon>
        <taxon>Lyssacinosida</taxon>
        <taxon>Leucopsacidae</taxon>
        <taxon>Oopsacas</taxon>
    </lineage>
</organism>
<evidence type="ECO:0000256" key="9">
    <source>
        <dbReference type="PIRSR" id="PIRSR634015-1"/>
    </source>
</evidence>
<dbReference type="FunFam" id="1.25.40.320:FF:000001">
    <property type="entry name" value="Leukotriene A(4) hydrolase"/>
    <property type="match status" value="1"/>
</dbReference>
<dbReference type="InterPro" id="IPR015211">
    <property type="entry name" value="Peptidase_M1_C"/>
</dbReference>
<evidence type="ECO:0000256" key="2">
    <source>
        <dbReference type="ARBA" id="ARBA00010136"/>
    </source>
</evidence>
<dbReference type="CDD" id="cd09599">
    <property type="entry name" value="M1_LTA4H"/>
    <property type="match status" value="1"/>
</dbReference>
<dbReference type="InterPro" id="IPR027268">
    <property type="entry name" value="Peptidase_M4/M1_CTD_sf"/>
</dbReference>
<dbReference type="GO" id="GO:0006508">
    <property type="term" value="P:proteolysis"/>
    <property type="evidence" value="ECO:0007669"/>
    <property type="project" value="UniProtKB-KW"/>
</dbReference>
<evidence type="ECO:0000256" key="12">
    <source>
        <dbReference type="SAM" id="SignalP"/>
    </source>
</evidence>
<feature type="chain" id="PRO_5043764909" description="Peptidase M1 leukotriene A4 hydrolase/aminopeptidase C-terminal domain-containing protein" evidence="12">
    <location>
        <begin position="25"/>
        <end position="520"/>
    </location>
</feature>
<keyword evidence="8" id="KW-0482">Metalloprotease</keyword>
<comment type="subcellular location">
    <subcellularLocation>
        <location evidence="1">Cytoplasm</location>
    </subcellularLocation>
</comment>
<dbReference type="InterPro" id="IPR045357">
    <property type="entry name" value="Aminopeptidase_N-like_N"/>
</dbReference>
<dbReference type="Proteomes" id="UP001165289">
    <property type="component" value="Unassembled WGS sequence"/>
</dbReference>
<dbReference type="SUPFAM" id="SSF55486">
    <property type="entry name" value="Metalloproteases ('zincins'), catalytic domain"/>
    <property type="match status" value="1"/>
</dbReference>
<accession>A0AAV7K961</accession>
<dbReference type="PRINTS" id="PR00756">
    <property type="entry name" value="ALADIPTASE"/>
</dbReference>
<dbReference type="InterPro" id="IPR034015">
    <property type="entry name" value="M1_LTA4H"/>
</dbReference>
<dbReference type="Gene3D" id="3.30.2010.30">
    <property type="match status" value="1"/>
</dbReference>
<evidence type="ECO:0000259" key="13">
    <source>
        <dbReference type="SMART" id="SM01263"/>
    </source>
</evidence>
<dbReference type="GO" id="GO:0008270">
    <property type="term" value="F:zinc ion binding"/>
    <property type="evidence" value="ECO:0007669"/>
    <property type="project" value="InterPro"/>
</dbReference>
<comment type="caution">
    <text evidence="14">The sequence shown here is derived from an EMBL/GenBank/DDBJ whole genome shotgun (WGS) entry which is preliminary data.</text>
</comment>
<evidence type="ECO:0000313" key="14">
    <source>
        <dbReference type="EMBL" id="KAI6657704.1"/>
    </source>
</evidence>
<dbReference type="InterPro" id="IPR049980">
    <property type="entry name" value="LTA4H_cat"/>
</dbReference>
<dbReference type="SMART" id="SM01263">
    <property type="entry name" value="Leuk-A4-hydro_C"/>
    <property type="match status" value="1"/>
</dbReference>
<feature type="binding site" evidence="10">
    <location>
        <begin position="474"/>
        <end position="476"/>
    </location>
    <ligand>
        <name>a peptide</name>
        <dbReference type="ChEBI" id="CHEBI:60466"/>
    </ligand>
</feature>
<feature type="signal peptide" evidence="12">
    <location>
        <begin position="1"/>
        <end position="24"/>
    </location>
</feature>
<dbReference type="AlphaFoldDB" id="A0AAV7K961"/>
<evidence type="ECO:0000256" key="6">
    <source>
        <dbReference type="ARBA" id="ARBA00022801"/>
    </source>
</evidence>
<keyword evidence="15" id="KW-1185">Reference proteome</keyword>
<keyword evidence="4" id="KW-0645">Protease</keyword>
<keyword evidence="12" id="KW-0732">Signal</keyword>
<keyword evidence="6" id="KW-0378">Hydrolase</keyword>
<dbReference type="SUPFAM" id="SSF48371">
    <property type="entry name" value="ARM repeat"/>
    <property type="match status" value="1"/>
</dbReference>
<protein>
    <recommendedName>
        <fullName evidence="13">Peptidase M1 leukotriene A4 hydrolase/aminopeptidase C-terminal domain-containing protein</fullName>
    </recommendedName>
</protein>
<sequence length="520" mass="58922">MSYHWLSGYLVIWLSCHHIGGKHAFVFTQCQAIHARSLLPCQDSPGIKFTYRATLIVPAELTALMGAIPVGDIKEGRLTGESIGVGNKVSYSFEQPTPIPSYLIGLAIGDIHCREIGARSRVWSEPELLDACAYEFSEIEEFIKCGESIAGPYIWGSCDLLVLPPSYPYGGMEHPCLIFVTPTLLAGDRSLAAVLIHEISHSWTGNLVTCATWDHFWLNEGFTVFLERKIISRLNSEKLRHMEFLNGYDSLLNSVKRFGSDHEFTKLVPTVRDTDPDDAFSSVPYEKGSCFLFHLESLVGGPDNFDPFIKAYIDKFKGDGLITTDLFKKFFLEFFSEEVGTGCFSSLDWDNWFYSPGMPAPSIIPSCFDSSLQQPCIELSNRWINISADELATLDSSFELYSSLSPLQKRDLLSLLLRADIPLPITHLIKMKTLYNMEDSKNAEIKFKWLSLCLRSNWEEMYVQVASFLTEVGRMKFVRPLYRNLYKAENGRDIALKLFKQHKHIYHNICATMVAKDLEI</sequence>
<dbReference type="Pfam" id="PF01433">
    <property type="entry name" value="Peptidase_M1"/>
    <property type="match status" value="1"/>
</dbReference>
<comment type="cofactor">
    <cofactor evidence="11">
        <name>Zn(2+)</name>
        <dbReference type="ChEBI" id="CHEBI:29105"/>
    </cofactor>
    <text evidence="11">Binds 1 zinc ion per subunit.</text>
</comment>
<feature type="active site" description="Proton acceptor" evidence="9">
    <location>
        <position position="198"/>
    </location>
</feature>
<dbReference type="Gene3D" id="1.25.40.320">
    <property type="entry name" value="Peptidase M1, leukotriene A4 hydrolase/aminopeptidase C-terminal domain"/>
    <property type="match status" value="1"/>
</dbReference>
<dbReference type="Pfam" id="PF17900">
    <property type="entry name" value="Peptidase_M1_N"/>
    <property type="match status" value="1"/>
</dbReference>
<keyword evidence="7 11" id="KW-0862">Zinc</keyword>
<dbReference type="InterPro" id="IPR016024">
    <property type="entry name" value="ARM-type_fold"/>
</dbReference>
<comment type="similarity">
    <text evidence="2">Belongs to the peptidase M1 family.</text>
</comment>
<evidence type="ECO:0000256" key="4">
    <source>
        <dbReference type="ARBA" id="ARBA00022670"/>
    </source>
</evidence>
<dbReference type="InterPro" id="IPR014782">
    <property type="entry name" value="Peptidase_M1_dom"/>
</dbReference>
<feature type="binding site" evidence="11">
    <location>
        <position position="220"/>
    </location>
    <ligand>
        <name>Zn(2+)</name>
        <dbReference type="ChEBI" id="CHEBI:29105"/>
        <note>catalytic</note>
    </ligand>
</feature>
<evidence type="ECO:0000256" key="10">
    <source>
        <dbReference type="PIRSR" id="PIRSR634015-2"/>
    </source>
</evidence>
<dbReference type="EMBL" id="JAKMXF010000111">
    <property type="protein sequence ID" value="KAI6657704.1"/>
    <property type="molecule type" value="Genomic_DNA"/>
</dbReference>
<dbReference type="GO" id="GO:0004301">
    <property type="term" value="F:epoxide hydrolase activity"/>
    <property type="evidence" value="ECO:0007669"/>
    <property type="project" value="TreeGrafter"/>
</dbReference>
<proteinExistence type="inferred from homology"/>
<feature type="binding site" evidence="11">
    <location>
        <position position="197"/>
    </location>
    <ligand>
        <name>Zn(2+)</name>
        <dbReference type="ChEBI" id="CHEBI:29105"/>
        <note>catalytic</note>
    </ligand>
</feature>
<feature type="binding site" evidence="11">
    <location>
        <position position="201"/>
    </location>
    <ligand>
        <name>Zn(2+)</name>
        <dbReference type="ChEBI" id="CHEBI:29105"/>
        <note>catalytic</note>
    </ligand>
</feature>
<dbReference type="Gene3D" id="2.60.40.1730">
    <property type="entry name" value="tricorn interacting facor f3 domain"/>
    <property type="match status" value="1"/>
</dbReference>
<dbReference type="InterPro" id="IPR038502">
    <property type="entry name" value="M1_LTA-4_hydro/amino_C_sf"/>
</dbReference>
<dbReference type="GO" id="GO:0005829">
    <property type="term" value="C:cytosol"/>
    <property type="evidence" value="ECO:0007669"/>
    <property type="project" value="TreeGrafter"/>
</dbReference>
<keyword evidence="5 11" id="KW-0479">Metal-binding</keyword>
<dbReference type="Pfam" id="PF09127">
    <property type="entry name" value="Leuk-A4-hydro_C"/>
    <property type="match status" value="1"/>
</dbReference>
<dbReference type="SUPFAM" id="SSF63737">
    <property type="entry name" value="Leukotriene A4 hydrolase N-terminal domain"/>
    <property type="match status" value="1"/>
</dbReference>
<dbReference type="InterPro" id="IPR042097">
    <property type="entry name" value="Aminopeptidase_N-like_N_sf"/>
</dbReference>
<evidence type="ECO:0000313" key="15">
    <source>
        <dbReference type="Proteomes" id="UP001165289"/>
    </source>
</evidence>
<feature type="active site" description="Proton donor" evidence="9">
    <location>
        <position position="285"/>
    </location>
</feature>
<gene>
    <name evidence="14" type="ORF">LOD99_449</name>
</gene>
<feature type="domain" description="Peptidase M1 leukotriene A4 hydrolase/aminopeptidase C-terminal" evidence="13">
    <location>
        <begin position="371"/>
        <end position="518"/>
    </location>
</feature>
<dbReference type="PANTHER" id="PTHR45726">
    <property type="entry name" value="LEUKOTRIENE A-4 HYDROLASE"/>
    <property type="match status" value="1"/>
</dbReference>
<dbReference type="FunFam" id="1.10.390.10:FF:000003">
    <property type="entry name" value="Leukotriene A(4) hydrolase"/>
    <property type="match status" value="1"/>
</dbReference>
<dbReference type="GO" id="GO:0070006">
    <property type="term" value="F:metalloaminopeptidase activity"/>
    <property type="evidence" value="ECO:0007669"/>
    <property type="project" value="UniProtKB-ARBA"/>
</dbReference>
<dbReference type="FunFam" id="3.30.2010.30:FF:000001">
    <property type="entry name" value="Leukotriene A(4) hydrolase"/>
    <property type="match status" value="1"/>
</dbReference>